<dbReference type="PANTHER" id="PTHR47691:SF3">
    <property type="entry name" value="HTH-TYPE TRANSCRIPTIONAL REGULATOR RV0890C-RELATED"/>
    <property type="match status" value="1"/>
</dbReference>
<protein>
    <submittedName>
        <fullName evidence="2">Predicted ATPase</fullName>
    </submittedName>
</protein>
<dbReference type="PANTHER" id="PTHR47691">
    <property type="entry name" value="REGULATOR-RELATED"/>
    <property type="match status" value="1"/>
</dbReference>
<proteinExistence type="predicted"/>
<accession>A0A1H9EW20</accession>
<keyword evidence="3" id="KW-1185">Reference proteome</keyword>
<dbReference type="AlphaFoldDB" id="A0A1H9EW20"/>
<dbReference type="Gene3D" id="1.10.10.10">
    <property type="entry name" value="Winged helix-like DNA-binding domain superfamily/Winged helix DNA-binding domain"/>
    <property type="match status" value="1"/>
</dbReference>
<dbReference type="InterPro" id="IPR036388">
    <property type="entry name" value="WH-like_DNA-bd_sf"/>
</dbReference>
<sequence length="796" mass="87708">MPGKRGDVGAQQRLPAPVSTFIGRESLLADLAVVLTQTRQLTLTGVGGAGKTTLALELARRNQDLFTDVRLVELRTLNKKDLLIPELARLVIGRDQSIPNSIDALIDVLIDQGELLLIVDNCEHLVDDVAPIIADLLEGAPSLHVLATSREPLDIPGERTRRVTPLELPTSNDLETARKSEAMQLLLDRAASKAPSFQITEDNWRDVLALLRWTAGIPMTIELAVPPLELMSVRELVARLPTSTKYLSRNRSGLRYHQSNDLMIKWGYDLYSPQGQLLWQRVSVFAGGFTLHAAEAVCADERLPVEEISVVLTDLVHKSAIIRSHKDDRYELLTPMQQFAAERLRESGDEGVLQERYRDYFLGMAVSAAEGWVSPDEVAIMRLLDADLANLRSVMDTAMKSPATAEFALIIAVSLSRCRFFFFSGKLDEARIWLRDAISAVPAEKRISPLYVGAIVMDAFVARCMGADPREIAAAIDAAAEIAEKIDAPMPSLTFMRGCYLHFNDATTDVVIPVFWQAVAEFDALGEAFAGDRNMASMLVALSAALLLDDEDSPAGREEALRLTQGFLAECTTAGAPWATSWAVWAVGIAQIRCGDLALGTETVIESLRQQREMDDSWGPAFGVPVLGWALGQDPDLTHDDALFAASLIGASYELERLTGISISTHVPHTRFRNETIARLKKRLPRQEFDQALCNGEMVRNMDEAVALALERKFPGRATQPNSATSHDAAPPGWTEKPWVVAQMVAQGMTNRQIAVQLGVARRTVESHVLTAYRLAELPRGSRVGLTSWVEEYRHR</sequence>
<name>A0A1H9EW20_9PSEU</name>
<dbReference type="Proteomes" id="UP000199028">
    <property type="component" value="Unassembled WGS sequence"/>
</dbReference>
<dbReference type="EMBL" id="FOFT01000002">
    <property type="protein sequence ID" value="SEQ29188.1"/>
    <property type="molecule type" value="Genomic_DNA"/>
</dbReference>
<dbReference type="SMART" id="SM00421">
    <property type="entry name" value="HTH_LUXR"/>
    <property type="match status" value="1"/>
</dbReference>
<evidence type="ECO:0000313" key="3">
    <source>
        <dbReference type="Proteomes" id="UP000199028"/>
    </source>
</evidence>
<evidence type="ECO:0000313" key="2">
    <source>
        <dbReference type="EMBL" id="SEQ29188.1"/>
    </source>
</evidence>
<dbReference type="InterPro" id="IPR027417">
    <property type="entry name" value="P-loop_NTPase"/>
</dbReference>
<dbReference type="Pfam" id="PF00196">
    <property type="entry name" value="GerE"/>
    <property type="match status" value="1"/>
</dbReference>
<dbReference type="InterPro" id="IPR016032">
    <property type="entry name" value="Sig_transdc_resp-reg_C-effctor"/>
</dbReference>
<gene>
    <name evidence="2" type="ORF">SAMN05216195_10271</name>
</gene>
<feature type="domain" description="HTH luxR-type" evidence="1">
    <location>
        <begin position="731"/>
        <end position="790"/>
    </location>
</feature>
<organism evidence="2 3">
    <name type="scientific">Lentzea flaviverrucosa</name>
    <dbReference type="NCBI Taxonomy" id="200379"/>
    <lineage>
        <taxon>Bacteria</taxon>
        <taxon>Bacillati</taxon>
        <taxon>Actinomycetota</taxon>
        <taxon>Actinomycetes</taxon>
        <taxon>Pseudonocardiales</taxon>
        <taxon>Pseudonocardiaceae</taxon>
        <taxon>Lentzea</taxon>
    </lineage>
</organism>
<evidence type="ECO:0000259" key="1">
    <source>
        <dbReference type="SMART" id="SM00421"/>
    </source>
</evidence>
<dbReference type="GO" id="GO:0006355">
    <property type="term" value="P:regulation of DNA-templated transcription"/>
    <property type="evidence" value="ECO:0007669"/>
    <property type="project" value="InterPro"/>
</dbReference>
<reference evidence="3" key="1">
    <citation type="submission" date="2016-10" db="EMBL/GenBank/DDBJ databases">
        <authorList>
            <person name="Varghese N."/>
            <person name="Submissions S."/>
        </authorList>
    </citation>
    <scope>NUCLEOTIDE SEQUENCE [LARGE SCALE GENOMIC DNA]</scope>
    <source>
        <strain evidence="3">CGMCC 4.578</strain>
    </source>
</reference>
<dbReference type="SUPFAM" id="SSF46894">
    <property type="entry name" value="C-terminal effector domain of the bipartite response regulators"/>
    <property type="match status" value="1"/>
</dbReference>
<dbReference type="Gene3D" id="3.40.50.300">
    <property type="entry name" value="P-loop containing nucleotide triphosphate hydrolases"/>
    <property type="match status" value="1"/>
</dbReference>
<dbReference type="InterPro" id="IPR000792">
    <property type="entry name" value="Tscrpt_reg_LuxR_C"/>
</dbReference>
<dbReference type="GO" id="GO:0003677">
    <property type="term" value="F:DNA binding"/>
    <property type="evidence" value="ECO:0007669"/>
    <property type="project" value="InterPro"/>
</dbReference>
<dbReference type="SUPFAM" id="SSF52540">
    <property type="entry name" value="P-loop containing nucleoside triphosphate hydrolases"/>
    <property type="match status" value="1"/>
</dbReference>